<dbReference type="EMBL" id="BRYB01001215">
    <property type="protein sequence ID" value="GMI20735.1"/>
    <property type="molecule type" value="Genomic_DNA"/>
</dbReference>
<evidence type="ECO:0000313" key="3">
    <source>
        <dbReference type="Proteomes" id="UP001165060"/>
    </source>
</evidence>
<name>A0ABQ6M6U6_9STRA</name>
<organism evidence="2 3">
    <name type="scientific">Tetraparma gracilis</name>
    <dbReference type="NCBI Taxonomy" id="2962635"/>
    <lineage>
        <taxon>Eukaryota</taxon>
        <taxon>Sar</taxon>
        <taxon>Stramenopiles</taxon>
        <taxon>Ochrophyta</taxon>
        <taxon>Bolidophyceae</taxon>
        <taxon>Parmales</taxon>
        <taxon>Triparmaceae</taxon>
        <taxon>Tetraparma</taxon>
    </lineage>
</organism>
<protein>
    <submittedName>
        <fullName evidence="2">Uncharacterized protein</fullName>
    </submittedName>
</protein>
<comment type="caution">
    <text evidence="2">The sequence shown here is derived from an EMBL/GenBank/DDBJ whole genome shotgun (WGS) entry which is preliminary data.</text>
</comment>
<feature type="transmembrane region" description="Helical" evidence="1">
    <location>
        <begin position="73"/>
        <end position="93"/>
    </location>
</feature>
<keyword evidence="3" id="KW-1185">Reference proteome</keyword>
<keyword evidence="1" id="KW-0472">Membrane</keyword>
<evidence type="ECO:0000256" key="1">
    <source>
        <dbReference type="SAM" id="Phobius"/>
    </source>
</evidence>
<sequence length="123" mass="13273">MYPDFDVDSLFNLNEDGAEQTNLIDEASQSTTLAELGVSIDAHDAATVASVATADVGDLDMENKLLTDVKDNLPVVVGILLLVLGIVVVYCCCCTKKKVKREQMALRSIGGAGRWDKKDNELL</sequence>
<keyword evidence="1" id="KW-1133">Transmembrane helix</keyword>
<dbReference type="Proteomes" id="UP001165060">
    <property type="component" value="Unassembled WGS sequence"/>
</dbReference>
<gene>
    <name evidence="2" type="ORF">TeGR_g7251</name>
</gene>
<accession>A0ABQ6M6U6</accession>
<reference evidence="2 3" key="1">
    <citation type="journal article" date="2023" name="Commun. Biol.">
        <title>Genome analysis of Parmales, the sister group of diatoms, reveals the evolutionary specialization of diatoms from phago-mixotrophs to photoautotrophs.</title>
        <authorList>
            <person name="Ban H."/>
            <person name="Sato S."/>
            <person name="Yoshikawa S."/>
            <person name="Yamada K."/>
            <person name="Nakamura Y."/>
            <person name="Ichinomiya M."/>
            <person name="Sato N."/>
            <person name="Blanc-Mathieu R."/>
            <person name="Endo H."/>
            <person name="Kuwata A."/>
            <person name="Ogata H."/>
        </authorList>
    </citation>
    <scope>NUCLEOTIDE SEQUENCE [LARGE SCALE GENOMIC DNA]</scope>
</reference>
<proteinExistence type="predicted"/>
<evidence type="ECO:0000313" key="2">
    <source>
        <dbReference type="EMBL" id="GMI20735.1"/>
    </source>
</evidence>
<keyword evidence="1" id="KW-0812">Transmembrane</keyword>